<keyword evidence="1" id="KW-0677">Repeat</keyword>
<reference evidence="3" key="1">
    <citation type="submission" date="2023-02" db="EMBL/GenBank/DDBJ databases">
        <title>Genome of toxic invasive species Heracleum sosnowskyi carries increased number of genes despite the absence of recent whole-genome duplications.</title>
        <authorList>
            <person name="Schelkunov M."/>
            <person name="Shtratnikova V."/>
            <person name="Makarenko M."/>
            <person name="Klepikova A."/>
            <person name="Omelchenko D."/>
            <person name="Novikova G."/>
            <person name="Obukhova E."/>
            <person name="Bogdanov V."/>
            <person name="Penin A."/>
            <person name="Logacheva M."/>
        </authorList>
    </citation>
    <scope>NUCLEOTIDE SEQUENCE</scope>
    <source>
        <strain evidence="3">Hsosn_3</strain>
        <tissue evidence="3">Leaf</tissue>
    </source>
</reference>
<keyword evidence="4" id="KW-1185">Reference proteome</keyword>
<feature type="domain" description="DC1" evidence="2">
    <location>
        <begin position="197"/>
        <end position="247"/>
    </location>
</feature>
<dbReference type="EMBL" id="JAUIZM010000010">
    <property type="protein sequence ID" value="KAK1358794.1"/>
    <property type="molecule type" value="Genomic_DNA"/>
</dbReference>
<proteinExistence type="predicted"/>
<dbReference type="PANTHER" id="PTHR32410">
    <property type="entry name" value="CYSTEINE/HISTIDINE-RICH C1 DOMAIN FAMILY PROTEIN"/>
    <property type="match status" value="1"/>
</dbReference>
<name>A0AAD8H1P0_9APIA</name>
<feature type="domain" description="DC1" evidence="2">
    <location>
        <begin position="143"/>
        <end position="186"/>
    </location>
</feature>
<dbReference type="SUPFAM" id="SSF57889">
    <property type="entry name" value="Cysteine-rich domain"/>
    <property type="match status" value="5"/>
</dbReference>
<comment type="caution">
    <text evidence="3">The sequence shown here is derived from an EMBL/GenBank/DDBJ whole genome shotgun (WGS) entry which is preliminary data.</text>
</comment>
<dbReference type="Pfam" id="PF03107">
    <property type="entry name" value="C1_2"/>
    <property type="match status" value="4"/>
</dbReference>
<dbReference type="Proteomes" id="UP001237642">
    <property type="component" value="Unassembled WGS sequence"/>
</dbReference>
<accession>A0AAD8H1P0</accession>
<dbReference type="PANTHER" id="PTHR32410:SF216">
    <property type="entry name" value="PHORBOL-ESTER_DAG-TYPE DOMAIN-CONTAINING PROTEIN"/>
    <property type="match status" value="1"/>
</dbReference>
<dbReference type="AlphaFoldDB" id="A0AAD8H1P0"/>
<dbReference type="InterPro" id="IPR053192">
    <property type="entry name" value="Vacuole_Formation_Reg"/>
</dbReference>
<dbReference type="InterPro" id="IPR046349">
    <property type="entry name" value="C1-like_sf"/>
</dbReference>
<dbReference type="InterPro" id="IPR004146">
    <property type="entry name" value="DC1"/>
</dbReference>
<gene>
    <name evidence="3" type="ORF">POM88_043268</name>
</gene>
<protein>
    <submittedName>
        <fullName evidence="3">Phorbol-ester/DAG-type domain-containing protein</fullName>
    </submittedName>
</protein>
<evidence type="ECO:0000256" key="1">
    <source>
        <dbReference type="ARBA" id="ARBA00022737"/>
    </source>
</evidence>
<evidence type="ECO:0000313" key="3">
    <source>
        <dbReference type="EMBL" id="KAK1358794.1"/>
    </source>
</evidence>
<feature type="domain" description="DC1" evidence="2">
    <location>
        <begin position="312"/>
        <end position="369"/>
    </location>
</feature>
<feature type="domain" description="DC1" evidence="2">
    <location>
        <begin position="489"/>
        <end position="537"/>
    </location>
</feature>
<organism evidence="3 4">
    <name type="scientific">Heracleum sosnowskyi</name>
    <dbReference type="NCBI Taxonomy" id="360622"/>
    <lineage>
        <taxon>Eukaryota</taxon>
        <taxon>Viridiplantae</taxon>
        <taxon>Streptophyta</taxon>
        <taxon>Embryophyta</taxon>
        <taxon>Tracheophyta</taxon>
        <taxon>Spermatophyta</taxon>
        <taxon>Magnoliopsida</taxon>
        <taxon>eudicotyledons</taxon>
        <taxon>Gunneridae</taxon>
        <taxon>Pentapetalae</taxon>
        <taxon>asterids</taxon>
        <taxon>campanulids</taxon>
        <taxon>Apiales</taxon>
        <taxon>Apiaceae</taxon>
        <taxon>Apioideae</taxon>
        <taxon>apioid superclade</taxon>
        <taxon>Tordylieae</taxon>
        <taxon>Tordyliinae</taxon>
        <taxon>Heracleum</taxon>
    </lineage>
</organism>
<sequence length="544" mass="63652">MEEKNDIGLKHLAHKHLLILNQNYFAREGDVCRGCREQIDSCQSSVYSCSDISRNYLYDCAMFLLHKACAELPPKILSPIDQNEFLFFKPTIQSTCCIICGLRRSWIWFTYCSSFNTDICVCLKCAIFQVQQSKEDPIFVHPGHSHPLALIQHPSSFQCYACKVNDNKLDSSYRCTKCQFWIHKSCGDAPHSSQFQFHKHPLKLSFSLPEVYRTFDQFCRICNERVYWIEWLYCCRSCRYFTHFHCARSRSSPILSSNEDETYPNLVHLPAADELSLNLLLEQFIKDKITLSDTSYKSNSISSSTKDIKHWSHEEHVLKLTTFNELFDRENDDEMLLLRCNGCDKPIRTYDSLFYGCVPCKYFMHKVCAELPREIEHHLWPGKTLIANKKYTFCDGCYGYGKAIFFSARRPDGKGIIDLHIGCVTLPKIIKHEAHHHQLHQVFDKDHACNACGWRGRLWGLYKHECKQCNFYICGGCIVKARTYKHRWDPHPLDLIYDAGMVEEHEHEFECENCSKEIDTNNWFYHCSKCDLSFHINDCLIRVK</sequence>
<evidence type="ECO:0000313" key="4">
    <source>
        <dbReference type="Proteomes" id="UP001237642"/>
    </source>
</evidence>
<reference evidence="3" key="2">
    <citation type="submission" date="2023-05" db="EMBL/GenBank/DDBJ databases">
        <authorList>
            <person name="Schelkunov M.I."/>
        </authorList>
    </citation>
    <scope>NUCLEOTIDE SEQUENCE</scope>
    <source>
        <strain evidence="3">Hsosn_3</strain>
        <tissue evidence="3">Leaf</tissue>
    </source>
</reference>
<evidence type="ECO:0000259" key="2">
    <source>
        <dbReference type="Pfam" id="PF03107"/>
    </source>
</evidence>